<feature type="transmembrane region" description="Helical" evidence="7">
    <location>
        <begin position="71"/>
        <end position="89"/>
    </location>
</feature>
<feature type="transmembrane region" description="Helical" evidence="7">
    <location>
        <begin position="6"/>
        <end position="26"/>
    </location>
</feature>
<evidence type="ECO:0000256" key="3">
    <source>
        <dbReference type="ARBA" id="ARBA00022475"/>
    </source>
</evidence>
<accession>A0A916KA67</accession>
<evidence type="ECO:0000256" key="6">
    <source>
        <dbReference type="ARBA" id="ARBA00023136"/>
    </source>
</evidence>
<keyword evidence="6 7" id="KW-0472">Membrane</keyword>
<keyword evidence="5 7" id="KW-1133">Transmembrane helix</keyword>
<dbReference type="PANTHER" id="PTHR33452">
    <property type="entry name" value="OXIDOREDUCTASE CATD-RELATED"/>
    <property type="match status" value="1"/>
</dbReference>
<evidence type="ECO:0000256" key="7">
    <source>
        <dbReference type="SAM" id="Phobius"/>
    </source>
</evidence>
<comment type="subcellular location">
    <subcellularLocation>
        <location evidence="1">Cell membrane</location>
        <topology evidence="1">Multi-pass membrane protein</topology>
    </subcellularLocation>
</comment>
<dbReference type="EMBL" id="CAJVAS010000061">
    <property type="protein sequence ID" value="CAG7651545.1"/>
    <property type="molecule type" value="Genomic_DNA"/>
</dbReference>
<dbReference type="PANTHER" id="PTHR33452:SF1">
    <property type="entry name" value="INNER MEMBRANE PROTEIN YPHA-RELATED"/>
    <property type="match status" value="1"/>
</dbReference>
<dbReference type="GO" id="GO:0016491">
    <property type="term" value="F:oxidoreductase activity"/>
    <property type="evidence" value="ECO:0007669"/>
    <property type="project" value="UniProtKB-KW"/>
</dbReference>
<protein>
    <submittedName>
        <fullName evidence="8">Oxidoreductase CatD</fullName>
        <ecNumber evidence="8">1.-.-.-</ecNumber>
    </submittedName>
</protein>
<evidence type="ECO:0000256" key="2">
    <source>
        <dbReference type="ARBA" id="ARBA00006679"/>
    </source>
</evidence>
<dbReference type="Pfam" id="PF07681">
    <property type="entry name" value="DoxX"/>
    <property type="match status" value="1"/>
</dbReference>
<keyword evidence="3" id="KW-1003">Cell membrane</keyword>
<dbReference type="AlphaFoldDB" id="A0A916KA67"/>
<dbReference type="EC" id="1.-.-.-" evidence="8"/>
<organism evidence="8 9">
    <name type="scientific">Paenibacillus solanacearum</name>
    <dbReference type="NCBI Taxonomy" id="2048548"/>
    <lineage>
        <taxon>Bacteria</taxon>
        <taxon>Bacillati</taxon>
        <taxon>Bacillota</taxon>
        <taxon>Bacilli</taxon>
        <taxon>Bacillales</taxon>
        <taxon>Paenibacillaceae</taxon>
        <taxon>Paenibacillus</taxon>
    </lineage>
</organism>
<evidence type="ECO:0000313" key="9">
    <source>
        <dbReference type="Proteomes" id="UP000693672"/>
    </source>
</evidence>
<keyword evidence="8" id="KW-0560">Oxidoreductase</keyword>
<dbReference type="InterPro" id="IPR051907">
    <property type="entry name" value="DoxX-like_oxidoreductase"/>
</dbReference>
<dbReference type="Proteomes" id="UP000693672">
    <property type="component" value="Unassembled WGS sequence"/>
</dbReference>
<evidence type="ECO:0000256" key="4">
    <source>
        <dbReference type="ARBA" id="ARBA00022692"/>
    </source>
</evidence>
<comment type="similarity">
    <text evidence="2">Belongs to the DoxX family.</text>
</comment>
<evidence type="ECO:0000313" key="8">
    <source>
        <dbReference type="EMBL" id="CAG7651545.1"/>
    </source>
</evidence>
<keyword evidence="4 7" id="KW-0812">Transmembrane</keyword>
<comment type="caution">
    <text evidence="8">The sequence shown here is derived from an EMBL/GenBank/DDBJ whole genome shotgun (WGS) entry which is preliminary data.</text>
</comment>
<feature type="transmembrane region" description="Helical" evidence="7">
    <location>
        <begin position="47"/>
        <end position="65"/>
    </location>
</feature>
<name>A0A916KA67_9BACL</name>
<dbReference type="InterPro" id="IPR032808">
    <property type="entry name" value="DoxX"/>
</dbReference>
<evidence type="ECO:0000256" key="1">
    <source>
        <dbReference type="ARBA" id="ARBA00004651"/>
    </source>
</evidence>
<sequence>MSNMKLWSYTAVRVLLGIIFLVHGMAKFQMGLGNVSNFFQSLGLPGALGYAVAIIELIGGIALIAGLGSRYVAGLLFLIMIGAIVKVKLGLGLMGDGKGAGYELELALALASLYIAAENYTQLGLDRFLTKRTTAA</sequence>
<dbReference type="GO" id="GO:0005886">
    <property type="term" value="C:plasma membrane"/>
    <property type="evidence" value="ECO:0007669"/>
    <property type="project" value="UniProtKB-SubCell"/>
</dbReference>
<gene>
    <name evidence="8" type="primary">catD_4</name>
    <name evidence="8" type="ORF">PAESOLCIP111_06339</name>
</gene>
<reference evidence="8" key="1">
    <citation type="submission" date="2021-06" db="EMBL/GenBank/DDBJ databases">
        <authorList>
            <person name="Criscuolo A."/>
        </authorList>
    </citation>
    <scope>NUCLEOTIDE SEQUENCE</scope>
    <source>
        <strain evidence="8">CIP111600</strain>
    </source>
</reference>
<proteinExistence type="inferred from homology"/>
<keyword evidence="9" id="KW-1185">Reference proteome</keyword>
<evidence type="ECO:0000256" key="5">
    <source>
        <dbReference type="ARBA" id="ARBA00022989"/>
    </source>
</evidence>